<dbReference type="PANTHER" id="PTHR21237:SF23">
    <property type="entry name" value="GRPE PROTEIN HOMOLOG, MITOCHONDRIAL"/>
    <property type="match status" value="1"/>
</dbReference>
<dbReference type="AlphaFoldDB" id="A0A921HLR9"/>
<dbReference type="InterPro" id="IPR000740">
    <property type="entry name" value="GrpE"/>
</dbReference>
<dbReference type="Gene3D" id="2.30.22.10">
    <property type="entry name" value="Head domain of nucleotide exchange factor GrpE"/>
    <property type="match status" value="1"/>
</dbReference>
<dbReference type="GO" id="GO:0000774">
    <property type="term" value="F:adenyl-nucleotide exchange factor activity"/>
    <property type="evidence" value="ECO:0007669"/>
    <property type="project" value="InterPro"/>
</dbReference>
<evidence type="ECO:0000313" key="15">
    <source>
        <dbReference type="Proteomes" id="UP000780768"/>
    </source>
</evidence>
<evidence type="ECO:0000256" key="1">
    <source>
        <dbReference type="ARBA" id="ARBA00004496"/>
    </source>
</evidence>
<feature type="region of interest" description="Disordered" evidence="13">
    <location>
        <begin position="1"/>
        <end position="47"/>
    </location>
</feature>
<comment type="similarity">
    <text evidence="2 10 12">Belongs to the GrpE family.</text>
</comment>
<sequence>MTSPEENKTTATETTEQNEANKAAVQAQEAADTDARKSPADEATDDLEAIKKELEAQKTLLQESEEHYKRLQADFMNFRRRNEKEREELSSVIVQGLIKDLLPIIDNFERALAVEEAKGSALHDGITMIYNQLIASLQKNGLEEIKAAGEKFDPNFHQAVMRVEDPEKEDNTVEEVLQKGYTVQGRVIRPSMVKVVAN</sequence>
<dbReference type="GO" id="GO:0051082">
    <property type="term" value="F:unfolded protein binding"/>
    <property type="evidence" value="ECO:0007669"/>
    <property type="project" value="TreeGrafter"/>
</dbReference>
<dbReference type="SUPFAM" id="SSF51064">
    <property type="entry name" value="Head domain of nucleotide exchange factor GrpE"/>
    <property type="match status" value="1"/>
</dbReference>
<dbReference type="GO" id="GO:0005737">
    <property type="term" value="C:cytoplasm"/>
    <property type="evidence" value="ECO:0007669"/>
    <property type="project" value="UniProtKB-SubCell"/>
</dbReference>
<dbReference type="EMBL" id="DYVR01000022">
    <property type="protein sequence ID" value="HJF84201.1"/>
    <property type="molecule type" value="Genomic_DNA"/>
</dbReference>
<dbReference type="GO" id="GO:0042803">
    <property type="term" value="F:protein homodimerization activity"/>
    <property type="evidence" value="ECO:0007669"/>
    <property type="project" value="InterPro"/>
</dbReference>
<dbReference type="Pfam" id="PF01025">
    <property type="entry name" value="GrpE"/>
    <property type="match status" value="1"/>
</dbReference>
<gene>
    <name evidence="10 14" type="primary">grpE</name>
    <name evidence="14" type="ORF">K8V65_00840</name>
</gene>
<dbReference type="InterPro" id="IPR009012">
    <property type="entry name" value="GrpE_head"/>
</dbReference>
<evidence type="ECO:0000256" key="3">
    <source>
        <dbReference type="ARBA" id="ARBA00011738"/>
    </source>
</evidence>
<comment type="subunit">
    <text evidence="3 10">Homodimer.</text>
</comment>
<evidence type="ECO:0000256" key="8">
    <source>
        <dbReference type="ARBA" id="ARBA00072274"/>
    </source>
</evidence>
<dbReference type="PROSITE" id="PS01071">
    <property type="entry name" value="GRPE"/>
    <property type="match status" value="1"/>
</dbReference>
<accession>A0A921HLR9</accession>
<dbReference type="GO" id="GO:0051087">
    <property type="term" value="F:protein-folding chaperone binding"/>
    <property type="evidence" value="ECO:0007669"/>
    <property type="project" value="InterPro"/>
</dbReference>
<dbReference type="HAMAP" id="MF_01151">
    <property type="entry name" value="GrpE"/>
    <property type="match status" value="1"/>
</dbReference>
<keyword evidence="5 10" id="KW-0346">Stress response</keyword>
<reference evidence="14" key="2">
    <citation type="submission" date="2021-09" db="EMBL/GenBank/DDBJ databases">
        <authorList>
            <person name="Gilroy R."/>
        </authorList>
    </citation>
    <scope>NUCLEOTIDE SEQUENCE</scope>
    <source>
        <strain evidence="14">7318</strain>
    </source>
</reference>
<evidence type="ECO:0000256" key="12">
    <source>
        <dbReference type="RuleBase" id="RU004478"/>
    </source>
</evidence>
<dbReference type="SUPFAM" id="SSF58014">
    <property type="entry name" value="Coiled-coil domain of nucleotide exchange factor GrpE"/>
    <property type="match status" value="1"/>
</dbReference>
<comment type="caution">
    <text evidence="14">The sequence shown here is derived from an EMBL/GenBank/DDBJ whole genome shotgun (WGS) entry which is preliminary data.</text>
</comment>
<evidence type="ECO:0000256" key="5">
    <source>
        <dbReference type="ARBA" id="ARBA00023016"/>
    </source>
</evidence>
<evidence type="ECO:0000256" key="13">
    <source>
        <dbReference type="SAM" id="MobiDB-lite"/>
    </source>
</evidence>
<comment type="subcellular location">
    <subcellularLocation>
        <location evidence="1 10">Cytoplasm</location>
    </subcellularLocation>
</comment>
<dbReference type="CDD" id="cd00446">
    <property type="entry name" value="GrpE"/>
    <property type="match status" value="1"/>
</dbReference>
<evidence type="ECO:0000256" key="9">
    <source>
        <dbReference type="ARBA" id="ARBA00076414"/>
    </source>
</evidence>
<evidence type="ECO:0000256" key="4">
    <source>
        <dbReference type="ARBA" id="ARBA00022490"/>
    </source>
</evidence>
<dbReference type="Gene3D" id="3.90.20.20">
    <property type="match status" value="1"/>
</dbReference>
<dbReference type="GO" id="GO:0006457">
    <property type="term" value="P:protein folding"/>
    <property type="evidence" value="ECO:0007669"/>
    <property type="project" value="InterPro"/>
</dbReference>
<dbReference type="FunFam" id="2.30.22.10:FF:000001">
    <property type="entry name" value="Protein GrpE"/>
    <property type="match status" value="1"/>
</dbReference>
<evidence type="ECO:0000256" key="10">
    <source>
        <dbReference type="HAMAP-Rule" id="MF_01151"/>
    </source>
</evidence>
<proteinExistence type="inferred from homology"/>
<protein>
    <recommendedName>
        <fullName evidence="8 10">Protein GrpE</fullName>
    </recommendedName>
    <alternativeName>
        <fullName evidence="9 10">HSP-70 cofactor</fullName>
    </alternativeName>
</protein>
<feature type="compositionally biased region" description="Low complexity" evidence="13">
    <location>
        <begin position="9"/>
        <end position="30"/>
    </location>
</feature>
<dbReference type="PANTHER" id="PTHR21237">
    <property type="entry name" value="GRPE PROTEIN"/>
    <property type="match status" value="1"/>
</dbReference>
<keyword evidence="4 10" id="KW-0963">Cytoplasm</keyword>
<dbReference type="InterPro" id="IPR013805">
    <property type="entry name" value="GrpE_CC"/>
</dbReference>
<organism evidence="14 15">
    <name type="scientific">Megamonas hypermegale</name>
    <dbReference type="NCBI Taxonomy" id="158847"/>
    <lineage>
        <taxon>Bacteria</taxon>
        <taxon>Bacillati</taxon>
        <taxon>Bacillota</taxon>
        <taxon>Negativicutes</taxon>
        <taxon>Selenomonadales</taxon>
        <taxon>Selenomonadaceae</taxon>
        <taxon>Megamonas</taxon>
    </lineage>
</organism>
<evidence type="ECO:0000256" key="2">
    <source>
        <dbReference type="ARBA" id="ARBA00009054"/>
    </source>
</evidence>
<dbReference type="NCBIfam" id="NF010738">
    <property type="entry name" value="PRK14140.1"/>
    <property type="match status" value="1"/>
</dbReference>
<evidence type="ECO:0000256" key="7">
    <source>
        <dbReference type="ARBA" id="ARBA00053401"/>
    </source>
</evidence>
<dbReference type="PRINTS" id="PR00773">
    <property type="entry name" value="GRPEPROTEIN"/>
</dbReference>
<evidence type="ECO:0000256" key="6">
    <source>
        <dbReference type="ARBA" id="ARBA00023186"/>
    </source>
</evidence>
<dbReference type="RefSeq" id="WP_289547794.1">
    <property type="nucleotide sequence ID" value="NZ_CASFWR010000020.1"/>
</dbReference>
<comment type="function">
    <text evidence="7 10 11">Participates actively in the response to hyperosmotic and heat shock by preventing the aggregation of stress-denatured proteins, in association with DnaK and GrpE. It is the nucleotide exchange factor for DnaK and may function as a thermosensor. Unfolded proteins bind initially to DnaJ; upon interaction with the DnaJ-bound protein, DnaK hydrolyzes its bound ATP, resulting in the formation of a stable complex. GrpE releases ADP from DnaK; ATP binding to DnaK triggers the release of the substrate protein, thus completing the reaction cycle. Several rounds of ATP-dependent interactions between DnaJ, DnaK and GrpE are required for fully efficient folding.</text>
</comment>
<dbReference type="Proteomes" id="UP000780768">
    <property type="component" value="Unassembled WGS sequence"/>
</dbReference>
<name>A0A921HLR9_9FIRM</name>
<keyword evidence="6 10" id="KW-0143">Chaperone</keyword>
<evidence type="ECO:0000256" key="11">
    <source>
        <dbReference type="RuleBase" id="RU000639"/>
    </source>
</evidence>
<reference evidence="14" key="1">
    <citation type="journal article" date="2021" name="PeerJ">
        <title>Extensive microbial diversity within the chicken gut microbiome revealed by metagenomics and culture.</title>
        <authorList>
            <person name="Gilroy R."/>
            <person name="Ravi A."/>
            <person name="Getino M."/>
            <person name="Pursley I."/>
            <person name="Horton D.L."/>
            <person name="Alikhan N.F."/>
            <person name="Baker D."/>
            <person name="Gharbi K."/>
            <person name="Hall N."/>
            <person name="Watson M."/>
            <person name="Adriaenssens E.M."/>
            <person name="Foster-Nyarko E."/>
            <person name="Jarju S."/>
            <person name="Secka A."/>
            <person name="Antonio M."/>
            <person name="Oren A."/>
            <person name="Chaudhuri R.R."/>
            <person name="La Ragione R."/>
            <person name="Hildebrand F."/>
            <person name="Pallen M.J."/>
        </authorList>
    </citation>
    <scope>NUCLEOTIDE SEQUENCE</scope>
    <source>
        <strain evidence="14">7318</strain>
    </source>
</reference>
<evidence type="ECO:0000313" key="14">
    <source>
        <dbReference type="EMBL" id="HJF84201.1"/>
    </source>
</evidence>